<name>A0ABR4LIR0_9EURO</name>
<accession>A0ABR4LIR0</accession>
<evidence type="ECO:0000313" key="3">
    <source>
        <dbReference type="Proteomes" id="UP001610432"/>
    </source>
</evidence>
<reference evidence="2 3" key="1">
    <citation type="submission" date="2024-07" db="EMBL/GenBank/DDBJ databases">
        <title>Section-level genome sequencing and comparative genomics of Aspergillus sections Usti and Cavernicolus.</title>
        <authorList>
            <consortium name="Lawrence Berkeley National Laboratory"/>
            <person name="Nybo J.L."/>
            <person name="Vesth T.C."/>
            <person name="Theobald S."/>
            <person name="Frisvad J.C."/>
            <person name="Larsen T.O."/>
            <person name="Kjaerboelling I."/>
            <person name="Rothschild-Mancinelli K."/>
            <person name="Lyhne E.K."/>
            <person name="Kogle M.E."/>
            <person name="Barry K."/>
            <person name="Clum A."/>
            <person name="Na H."/>
            <person name="Ledsgaard L."/>
            <person name="Lin J."/>
            <person name="Lipzen A."/>
            <person name="Kuo A."/>
            <person name="Riley R."/>
            <person name="Mondo S."/>
            <person name="Labutti K."/>
            <person name="Haridas S."/>
            <person name="Pangalinan J."/>
            <person name="Salamov A.A."/>
            <person name="Simmons B.A."/>
            <person name="Magnuson J.K."/>
            <person name="Chen J."/>
            <person name="Drula E."/>
            <person name="Henrissat B."/>
            <person name="Wiebenga A."/>
            <person name="Lubbers R.J."/>
            <person name="Gomes A.C."/>
            <person name="Macurrencykelacurrency M.R."/>
            <person name="Stajich J."/>
            <person name="Grigoriev I.V."/>
            <person name="Mortensen U.H."/>
            <person name="De Vries R.P."/>
            <person name="Baker S.E."/>
            <person name="Andersen M.R."/>
        </authorList>
    </citation>
    <scope>NUCLEOTIDE SEQUENCE [LARGE SCALE GENOMIC DNA]</scope>
    <source>
        <strain evidence="2 3">CBS 449.75</strain>
    </source>
</reference>
<protein>
    <submittedName>
        <fullName evidence="2">Uncharacterized protein</fullName>
    </submittedName>
</protein>
<evidence type="ECO:0000313" key="2">
    <source>
        <dbReference type="EMBL" id="KAL2864429.1"/>
    </source>
</evidence>
<dbReference type="RefSeq" id="XP_070883408.1">
    <property type="nucleotide sequence ID" value="XM_071025715.1"/>
</dbReference>
<sequence>MSMFLQPSDCCARRFRRSAELPKAQEAMELQVLHVTSVLGKEAERQHWRDTPVYPGDCRGKNCEAYSQSCKGRRVDGDRAWATTGPAPRSCPTSQSRGELPSGLCHPFSQ</sequence>
<proteinExistence type="predicted"/>
<dbReference type="GeneID" id="98140787"/>
<feature type="region of interest" description="Disordered" evidence="1">
    <location>
        <begin position="81"/>
        <end position="110"/>
    </location>
</feature>
<comment type="caution">
    <text evidence="2">The sequence shown here is derived from an EMBL/GenBank/DDBJ whole genome shotgun (WGS) entry which is preliminary data.</text>
</comment>
<dbReference type="Proteomes" id="UP001610432">
    <property type="component" value="Unassembled WGS sequence"/>
</dbReference>
<keyword evidence="3" id="KW-1185">Reference proteome</keyword>
<gene>
    <name evidence="2" type="ORF">BJX67DRAFT_219733</name>
</gene>
<evidence type="ECO:0000256" key="1">
    <source>
        <dbReference type="SAM" id="MobiDB-lite"/>
    </source>
</evidence>
<organism evidence="2 3">
    <name type="scientific">Aspergillus lucknowensis</name>
    <dbReference type="NCBI Taxonomy" id="176173"/>
    <lineage>
        <taxon>Eukaryota</taxon>
        <taxon>Fungi</taxon>
        <taxon>Dikarya</taxon>
        <taxon>Ascomycota</taxon>
        <taxon>Pezizomycotina</taxon>
        <taxon>Eurotiomycetes</taxon>
        <taxon>Eurotiomycetidae</taxon>
        <taxon>Eurotiales</taxon>
        <taxon>Aspergillaceae</taxon>
        <taxon>Aspergillus</taxon>
        <taxon>Aspergillus subgen. Nidulantes</taxon>
    </lineage>
</organism>
<dbReference type="EMBL" id="JBFXLQ010000040">
    <property type="protein sequence ID" value="KAL2864429.1"/>
    <property type="molecule type" value="Genomic_DNA"/>
</dbReference>